<reference evidence="3" key="1">
    <citation type="journal article" date="2019" name="Nat. Commun.">
        <title>Expansion of phycobilisome linker gene families in mesophilic red algae.</title>
        <authorList>
            <person name="Lee J."/>
            <person name="Kim D."/>
            <person name="Bhattacharya D."/>
            <person name="Yoon H.S."/>
        </authorList>
    </citation>
    <scope>NUCLEOTIDE SEQUENCE [LARGE SCALE GENOMIC DNA]</scope>
    <source>
        <strain evidence="3">CCMP 1328</strain>
    </source>
</reference>
<dbReference type="AlphaFoldDB" id="A0A5J4Z8P4"/>
<organism evidence="2 3">
    <name type="scientific">Porphyridium purpureum</name>
    <name type="common">Red alga</name>
    <name type="synonym">Porphyridium cruentum</name>
    <dbReference type="NCBI Taxonomy" id="35688"/>
    <lineage>
        <taxon>Eukaryota</taxon>
        <taxon>Rhodophyta</taxon>
        <taxon>Bangiophyceae</taxon>
        <taxon>Porphyridiales</taxon>
        <taxon>Porphyridiaceae</taxon>
        <taxon>Porphyridium</taxon>
    </lineage>
</organism>
<feature type="transmembrane region" description="Helical" evidence="1">
    <location>
        <begin position="20"/>
        <end position="39"/>
    </location>
</feature>
<comment type="caution">
    <text evidence="2">The sequence shown here is derived from an EMBL/GenBank/DDBJ whole genome shotgun (WGS) entry which is preliminary data.</text>
</comment>
<dbReference type="Proteomes" id="UP000324585">
    <property type="component" value="Unassembled WGS sequence"/>
</dbReference>
<sequence>MEAGPALRARVRGIATRRLVAAFAVATILPVLVVVSLRVNLPASAAVASLAASGSPVASASGSENTTQDVLEHNRDGILVRIPQDASKKPAVRALLEGPSG</sequence>
<keyword evidence="3" id="KW-1185">Reference proteome</keyword>
<protein>
    <submittedName>
        <fullName evidence="2">Uncharacterized protein</fullName>
    </submittedName>
</protein>
<gene>
    <name evidence="2" type="ORF">FVE85_7103</name>
</gene>
<keyword evidence="1" id="KW-0812">Transmembrane</keyword>
<proteinExistence type="predicted"/>
<evidence type="ECO:0000256" key="1">
    <source>
        <dbReference type="SAM" id="Phobius"/>
    </source>
</evidence>
<dbReference type="EMBL" id="VRMN01000001">
    <property type="protein sequence ID" value="KAA8499518.1"/>
    <property type="molecule type" value="Genomic_DNA"/>
</dbReference>
<keyword evidence="1" id="KW-0472">Membrane</keyword>
<accession>A0A5J4Z8P4</accession>
<evidence type="ECO:0000313" key="3">
    <source>
        <dbReference type="Proteomes" id="UP000324585"/>
    </source>
</evidence>
<name>A0A5J4Z8P4_PORPP</name>
<evidence type="ECO:0000313" key="2">
    <source>
        <dbReference type="EMBL" id="KAA8499518.1"/>
    </source>
</evidence>
<keyword evidence="1" id="KW-1133">Transmembrane helix</keyword>